<accession>A0A7X0LNH3</accession>
<dbReference type="PANTHER" id="PTHR30388">
    <property type="entry name" value="ALDEHYDE OXIDOREDUCTASE MOLYBDENUM COFACTOR ASSEMBLY PROTEIN"/>
    <property type="match status" value="1"/>
</dbReference>
<dbReference type="RefSeq" id="WP_185027165.1">
    <property type="nucleotide sequence ID" value="NZ_BNBN01000002.1"/>
</dbReference>
<feature type="domain" description="XdhC Rossmann" evidence="3">
    <location>
        <begin position="206"/>
        <end position="352"/>
    </location>
</feature>
<feature type="domain" description="XdhC- CoxI" evidence="2">
    <location>
        <begin position="11"/>
        <end position="78"/>
    </location>
</feature>
<feature type="compositionally biased region" description="Basic and acidic residues" evidence="1">
    <location>
        <begin position="371"/>
        <end position="385"/>
    </location>
</feature>
<feature type="domain" description="XdhC- CoxI" evidence="2">
    <location>
        <begin position="119"/>
        <end position="182"/>
    </location>
</feature>
<gene>
    <name evidence="4" type="ORF">HNQ79_000937</name>
</gene>
<name>A0A7X0LNH3_9ACTN</name>
<dbReference type="InterPro" id="IPR003777">
    <property type="entry name" value="XdhC_CoxI"/>
</dbReference>
<keyword evidence="5" id="KW-1185">Reference proteome</keyword>
<dbReference type="AlphaFoldDB" id="A0A7X0LNH3"/>
<organism evidence="4 5">
    <name type="scientific">Streptomyces candidus</name>
    <dbReference type="NCBI Taxonomy" id="67283"/>
    <lineage>
        <taxon>Bacteria</taxon>
        <taxon>Bacillati</taxon>
        <taxon>Actinomycetota</taxon>
        <taxon>Actinomycetes</taxon>
        <taxon>Kitasatosporales</taxon>
        <taxon>Streptomycetaceae</taxon>
        <taxon>Streptomyces</taxon>
    </lineage>
</organism>
<comment type="caution">
    <text evidence="4">The sequence shown here is derived from an EMBL/GenBank/DDBJ whole genome shotgun (WGS) entry which is preliminary data.</text>
</comment>
<reference evidence="4 5" key="1">
    <citation type="submission" date="2020-08" db="EMBL/GenBank/DDBJ databases">
        <title>Genomic Encyclopedia of Type Strains, Phase IV (KMG-IV): sequencing the most valuable type-strain genomes for metagenomic binning, comparative biology and taxonomic classification.</title>
        <authorList>
            <person name="Goeker M."/>
        </authorList>
    </citation>
    <scope>NUCLEOTIDE SEQUENCE [LARGE SCALE GENOMIC DNA]</scope>
    <source>
        <strain evidence="4 5">DSM 40141</strain>
    </source>
</reference>
<evidence type="ECO:0000256" key="1">
    <source>
        <dbReference type="SAM" id="MobiDB-lite"/>
    </source>
</evidence>
<proteinExistence type="predicted"/>
<dbReference type="Pfam" id="PF13478">
    <property type="entry name" value="XdhC_C"/>
    <property type="match status" value="1"/>
</dbReference>
<feature type="region of interest" description="Disordered" evidence="1">
    <location>
        <begin position="365"/>
        <end position="385"/>
    </location>
</feature>
<sequence>MLDIAEELDRWARQGREFAVATVVATSGSSPRQPGAALAVDSDGTAIGSVSGGCVEGAVYELCKQALDDGESVVERFGYSDEDAFAVGLSCGGVLDVLVTPVRHDFPGREVVAAACAAAAEGGTAALARITRGPAELLGRPLLVRPDGTYEGGLGGHPGLDGTAAAEARAMLDAGRTGALEIGADGSRCGQPLTLLVESSVPAPRMIVFGAIDFAAALVRAGKFLGHHVTVCDARPVFTTRARFPEADELIVDWPHRYLSATRDEGRIDGRTVLCVLTHDAKFDVPLLELALRLPVAYVGAMGSRRTHLDRNERLRAVGLSEQELARLHSPIGLDLGARTPEETALSIAAEIVAARRGGTGVSLAGAHTPIHHDGAQPRETGDAA</sequence>
<dbReference type="InterPro" id="IPR052698">
    <property type="entry name" value="MoCofactor_Util/Proc"/>
</dbReference>
<evidence type="ECO:0000313" key="4">
    <source>
        <dbReference type="EMBL" id="MBB6434489.1"/>
    </source>
</evidence>
<dbReference type="Gene3D" id="3.40.50.720">
    <property type="entry name" value="NAD(P)-binding Rossmann-like Domain"/>
    <property type="match status" value="1"/>
</dbReference>
<evidence type="ECO:0000259" key="3">
    <source>
        <dbReference type="Pfam" id="PF13478"/>
    </source>
</evidence>
<dbReference type="Proteomes" id="UP000540423">
    <property type="component" value="Unassembled WGS sequence"/>
</dbReference>
<protein>
    <submittedName>
        <fullName evidence="4">Xanthine dehydrogenase accessory factor</fullName>
    </submittedName>
</protein>
<evidence type="ECO:0000259" key="2">
    <source>
        <dbReference type="Pfam" id="PF02625"/>
    </source>
</evidence>
<dbReference type="Pfam" id="PF02625">
    <property type="entry name" value="XdhC_CoxI"/>
    <property type="match status" value="2"/>
</dbReference>
<dbReference type="InterPro" id="IPR027051">
    <property type="entry name" value="XdhC_Rossmann_dom"/>
</dbReference>
<dbReference type="EMBL" id="JACHEM010000002">
    <property type="protein sequence ID" value="MBB6434489.1"/>
    <property type="molecule type" value="Genomic_DNA"/>
</dbReference>
<evidence type="ECO:0000313" key="5">
    <source>
        <dbReference type="Proteomes" id="UP000540423"/>
    </source>
</evidence>
<dbReference type="PANTHER" id="PTHR30388:SF4">
    <property type="entry name" value="MOLYBDENUM COFACTOR INSERTION CHAPERONE PAOD"/>
    <property type="match status" value="1"/>
</dbReference>